<feature type="chain" id="PRO_5025547504" evidence="1">
    <location>
        <begin position="22"/>
        <end position="488"/>
    </location>
</feature>
<dbReference type="Proteomes" id="UP000366872">
    <property type="component" value="Unassembled WGS sequence"/>
</dbReference>
<dbReference type="AlphaFoldDB" id="A0A6C2U558"/>
<evidence type="ECO:0000313" key="2">
    <source>
        <dbReference type="EMBL" id="VGO15035.1"/>
    </source>
</evidence>
<reference evidence="2 3" key="1">
    <citation type="submission" date="2019-04" db="EMBL/GenBank/DDBJ databases">
        <authorList>
            <person name="Van Vliet M D."/>
        </authorList>
    </citation>
    <scope>NUCLEOTIDE SEQUENCE [LARGE SCALE GENOMIC DNA]</scope>
    <source>
        <strain evidence="2 3">F1</strain>
    </source>
</reference>
<dbReference type="EMBL" id="CAAHFG010000002">
    <property type="protein sequence ID" value="VGO15035.1"/>
    <property type="molecule type" value="Genomic_DNA"/>
</dbReference>
<name>A0A6C2U558_PONDE</name>
<dbReference type="NCBIfam" id="TIGR02913">
    <property type="entry name" value="HAF_rpt"/>
    <property type="match status" value="2"/>
</dbReference>
<protein>
    <submittedName>
        <fullName evidence="2">Uncharacterized protein</fullName>
    </submittedName>
</protein>
<feature type="signal peptide" evidence="1">
    <location>
        <begin position="1"/>
        <end position="21"/>
    </location>
</feature>
<proteinExistence type="predicted"/>
<gene>
    <name evidence="2" type="ORF">PDESU_03615</name>
</gene>
<sequence>MGIKGITTGVAIFISANCVFASTAAFQGLGDLPGGMYRSEAWDISADGRVVVGNSWASNSVETSYTATYRWTQNGGMEELTNTLATYIFENRGNGVNADGSVIVGYADLPVAGQQEAYRWSVADGMEGLGTHLGGEPTSTAYDVNSGGDVIVGLYYPSESISEAFRWTLEGGAQGLGFLTGTAESVATAVSANGDIVVGYAYPDYKNGLSEREAFRWTEATGCVGLGRLSGDDRSEAKGISADGSTIVGYSQNSSGRHEAFRWTASEGLIGLGDFAGGSEISIAEDASADGSVIVGYSNSDEGPEAFIWDESSGLMNLQDVLVHEHGLDLTGWSLTYGLAVSDNGKVIVGFGTNPDGDWEGWIAWLEIDDDEDGIKDDWEIEHFGSITNCVPTDDSDGDRYTNYEEYINDTQPHQFDIGSAMLWTAVEVGWKSVAGTNYQIQSTTDLSDSNGWENVGDAIIGNGSINTMIFSTRTNEAQKYFRIILAP</sequence>
<evidence type="ECO:0000256" key="1">
    <source>
        <dbReference type="SAM" id="SignalP"/>
    </source>
</evidence>
<dbReference type="InterPro" id="IPR014262">
    <property type="entry name" value="HAF_rpt"/>
</dbReference>
<keyword evidence="1" id="KW-0732">Signal</keyword>
<organism evidence="2 3">
    <name type="scientific">Pontiella desulfatans</name>
    <dbReference type="NCBI Taxonomy" id="2750659"/>
    <lineage>
        <taxon>Bacteria</taxon>
        <taxon>Pseudomonadati</taxon>
        <taxon>Kiritimatiellota</taxon>
        <taxon>Kiritimatiellia</taxon>
        <taxon>Kiritimatiellales</taxon>
        <taxon>Pontiellaceae</taxon>
        <taxon>Pontiella</taxon>
    </lineage>
</organism>
<accession>A0A6C2U558</accession>
<keyword evidence="3" id="KW-1185">Reference proteome</keyword>
<evidence type="ECO:0000313" key="3">
    <source>
        <dbReference type="Proteomes" id="UP000366872"/>
    </source>
</evidence>